<dbReference type="Gene3D" id="3.40.190.290">
    <property type="match status" value="1"/>
</dbReference>
<evidence type="ECO:0000256" key="2">
    <source>
        <dbReference type="ARBA" id="ARBA00023015"/>
    </source>
</evidence>
<organism evidence="6 7">
    <name type="scientific">Klebsiella aerogenes (strain ATCC 13048 / DSM 30053 / CCUG 1429 / JCM 1235 / KCTC 2190 / NBRC 13534 / NCIMB 10102 / NCTC 10006 / CDC 819-56)</name>
    <name type="common">Enterobacter aerogenes</name>
    <dbReference type="NCBI Taxonomy" id="1028307"/>
    <lineage>
        <taxon>Bacteria</taxon>
        <taxon>Pseudomonadati</taxon>
        <taxon>Pseudomonadota</taxon>
        <taxon>Gammaproteobacteria</taxon>
        <taxon>Enterobacterales</taxon>
        <taxon>Enterobacteriaceae</taxon>
        <taxon>Klebsiella/Raoultella group</taxon>
        <taxon>Klebsiella</taxon>
    </lineage>
</organism>
<dbReference type="SUPFAM" id="SSF46785">
    <property type="entry name" value="Winged helix' DNA-binding domain"/>
    <property type="match status" value="1"/>
</dbReference>
<evidence type="ECO:0000256" key="1">
    <source>
        <dbReference type="ARBA" id="ARBA00009437"/>
    </source>
</evidence>
<evidence type="ECO:0000259" key="5">
    <source>
        <dbReference type="PROSITE" id="PS50931"/>
    </source>
</evidence>
<dbReference type="AlphaFoldDB" id="A0A0H3FYG0"/>
<gene>
    <name evidence="6" type="ordered locus">EAE_23360</name>
</gene>
<protein>
    <submittedName>
        <fullName evidence="6">Putative DNA-binding transcriptional regulator</fullName>
    </submittedName>
</protein>
<dbReference type="GO" id="GO:0003700">
    <property type="term" value="F:DNA-binding transcription factor activity"/>
    <property type="evidence" value="ECO:0007669"/>
    <property type="project" value="InterPro"/>
</dbReference>
<dbReference type="RefSeq" id="WP_015706027.1">
    <property type="nucleotide sequence ID" value="NC_015663.1"/>
</dbReference>
<dbReference type="InterPro" id="IPR005119">
    <property type="entry name" value="LysR_subst-bd"/>
</dbReference>
<dbReference type="PANTHER" id="PTHR30126:SF4">
    <property type="entry name" value="LYSR FAMILY TRANSCRIPTIONAL REGULATOR"/>
    <property type="match status" value="1"/>
</dbReference>
<dbReference type="SUPFAM" id="SSF53850">
    <property type="entry name" value="Periplasmic binding protein-like II"/>
    <property type="match status" value="1"/>
</dbReference>
<dbReference type="InterPro" id="IPR036388">
    <property type="entry name" value="WH-like_DNA-bd_sf"/>
</dbReference>
<dbReference type="PATRIC" id="fig|1028307.3.peg.4629"/>
<dbReference type="Pfam" id="PF03466">
    <property type="entry name" value="LysR_substrate"/>
    <property type="match status" value="1"/>
</dbReference>
<dbReference type="Proteomes" id="UP000008881">
    <property type="component" value="Chromosome"/>
</dbReference>
<dbReference type="InterPro" id="IPR036390">
    <property type="entry name" value="WH_DNA-bd_sf"/>
</dbReference>
<dbReference type="EMBL" id="CP002824">
    <property type="protein sequence ID" value="AEG99571.1"/>
    <property type="molecule type" value="Genomic_DNA"/>
</dbReference>
<dbReference type="PANTHER" id="PTHR30126">
    <property type="entry name" value="HTH-TYPE TRANSCRIPTIONAL REGULATOR"/>
    <property type="match status" value="1"/>
</dbReference>
<keyword evidence="3 6" id="KW-0238">DNA-binding</keyword>
<reference evidence="6 7" key="1">
    <citation type="journal article" date="2012" name="J. Bacteriol.">
        <title>Complete genome sequence of Enterobacter aerogenes KCTC 2190.</title>
        <authorList>
            <person name="Shin S.H."/>
            <person name="Kim S."/>
            <person name="Kim J.Y."/>
            <person name="Lee S."/>
            <person name="Um Y."/>
            <person name="Oh M.K."/>
            <person name="Kim Y.R."/>
            <person name="Lee J."/>
            <person name="Yang K.S."/>
        </authorList>
    </citation>
    <scope>NUCLEOTIDE SEQUENCE [LARGE SCALE GENOMIC DNA]</scope>
    <source>
        <strain evidence="6 7">KCTC 2190</strain>
    </source>
</reference>
<comment type="similarity">
    <text evidence="1">Belongs to the LysR transcriptional regulatory family.</text>
</comment>
<dbReference type="Pfam" id="PF00126">
    <property type="entry name" value="HTH_1"/>
    <property type="match status" value="1"/>
</dbReference>
<evidence type="ECO:0000313" key="7">
    <source>
        <dbReference type="Proteomes" id="UP000008881"/>
    </source>
</evidence>
<evidence type="ECO:0000256" key="4">
    <source>
        <dbReference type="ARBA" id="ARBA00023163"/>
    </source>
</evidence>
<dbReference type="Gene3D" id="1.10.10.10">
    <property type="entry name" value="Winged helix-like DNA-binding domain superfamily/Winged helix DNA-binding domain"/>
    <property type="match status" value="1"/>
</dbReference>
<evidence type="ECO:0000313" key="6">
    <source>
        <dbReference type="EMBL" id="AEG99571.1"/>
    </source>
</evidence>
<accession>A0A0H3FYG0</accession>
<dbReference type="GeneID" id="93312843"/>
<proteinExistence type="inferred from homology"/>
<dbReference type="KEGG" id="eae:EAE_23360"/>
<dbReference type="InterPro" id="IPR000847">
    <property type="entry name" value="LysR_HTH_N"/>
</dbReference>
<keyword evidence="7" id="KW-1185">Reference proteome</keyword>
<feature type="domain" description="HTH lysR-type" evidence="5">
    <location>
        <begin position="3"/>
        <end position="60"/>
    </location>
</feature>
<sequence>MKPLLDVLVILDALEKEGSFAAASAKLYKTPSALSYTIHKLESDLNIQLLDRSGHRARFTGTGQMLLEKGRELLHTARELELQAIRLHQGWENTLTISVDMTFPFSLLTSLMEQFYQQRNVTRLQFTSAGGWDALAAGEVDMVLGALNEPPTLLGYGFSLLGDVDLCFVVAINHPLAQAKEPLNLRVLQRYRAIICNAGLLQSEKQESVTVYDMNSLLELVCAGLGWAYLPRYLAEAWLEKGKVVEKRISTPARLHRAWIGWNEDVFGLAAQWWLQAILANSAIRQIYNTKIV</sequence>
<evidence type="ECO:0000256" key="3">
    <source>
        <dbReference type="ARBA" id="ARBA00023125"/>
    </source>
</evidence>
<dbReference type="GO" id="GO:0000976">
    <property type="term" value="F:transcription cis-regulatory region binding"/>
    <property type="evidence" value="ECO:0007669"/>
    <property type="project" value="TreeGrafter"/>
</dbReference>
<keyword evidence="2" id="KW-0805">Transcription regulation</keyword>
<dbReference type="HOGENOM" id="CLU_039613_35_1_6"/>
<name>A0A0H3FYG0_KLEAK</name>
<dbReference type="eggNOG" id="COG0583">
    <property type="taxonomic scope" value="Bacteria"/>
</dbReference>
<keyword evidence="4" id="KW-0804">Transcription</keyword>
<dbReference type="PROSITE" id="PS50931">
    <property type="entry name" value="HTH_LYSR"/>
    <property type="match status" value="1"/>
</dbReference>
<dbReference type="OrthoDB" id="5293066at2"/>